<protein>
    <recommendedName>
        <fullName evidence="3">DUF2946 domain-containing protein</fullName>
    </recommendedName>
</protein>
<accession>A0ABU7FZV1</accession>
<reference evidence="1 2" key="2">
    <citation type="submission" date="2023-12" db="EMBL/GenBank/DDBJ databases">
        <authorList>
            <consortium name="Cladostephus spongiosus"/>
            <person name="Lorente B."/>
            <person name="Cabral C."/>
            <person name="Frias J."/>
            <person name="Faria J."/>
            <person name="Toubarro D."/>
        </authorList>
    </citation>
    <scope>NUCLEOTIDE SEQUENCE [LARGE SCALE GENOMIC DNA]</scope>
    <source>
        <strain evidence="1 2">ZMCS4</strain>
    </source>
</reference>
<sequence length="110" mass="12240">MIRHHFLSILLVVWTISLGQSTSLLALAEQMHEVGYHSHLSSADAEQHQNGQCLSNSLLHCCAVAIVCTPPATAVISAHYFVTVVRPKHYRQVVKHQQNIRAPPVFTFTT</sequence>
<evidence type="ECO:0000313" key="2">
    <source>
        <dbReference type="Proteomes" id="UP001310248"/>
    </source>
</evidence>
<dbReference type="EMBL" id="JAYDYW010000004">
    <property type="protein sequence ID" value="MEE1672687.1"/>
    <property type="molecule type" value="Genomic_DNA"/>
</dbReference>
<gene>
    <name evidence="1" type="ORF">SNR37_002097</name>
</gene>
<evidence type="ECO:0000313" key="1">
    <source>
        <dbReference type="EMBL" id="MEE1672687.1"/>
    </source>
</evidence>
<comment type="caution">
    <text evidence="1">The sequence shown here is derived from an EMBL/GenBank/DDBJ whole genome shotgun (WGS) entry which is preliminary data.</text>
</comment>
<reference evidence="2" key="1">
    <citation type="submission" date="2023-07" db="EMBL/GenBank/DDBJ databases">
        <title>Draft genome sequence of Agarivorans aestuarii strain ZMCS4, a CAZymes producing bacteria isolated from the marine brown algae Clodostephus spongiosus.</title>
        <authorList>
            <person name="Lorente B."/>
            <person name="Cabral C."/>
            <person name="Frias J."/>
            <person name="Faria J."/>
            <person name="Toubarro D."/>
        </authorList>
    </citation>
    <scope>NUCLEOTIDE SEQUENCE [LARGE SCALE GENOMIC DNA]</scope>
    <source>
        <strain evidence="2">ZMCS4</strain>
    </source>
</reference>
<dbReference type="Proteomes" id="UP001310248">
    <property type="component" value="Unassembled WGS sequence"/>
</dbReference>
<evidence type="ECO:0008006" key="3">
    <source>
        <dbReference type="Google" id="ProtNLM"/>
    </source>
</evidence>
<dbReference type="RefSeq" id="WP_329774128.1">
    <property type="nucleotide sequence ID" value="NZ_JAYDYW010000004.1"/>
</dbReference>
<name>A0ABU7FZV1_9ALTE</name>
<proteinExistence type="predicted"/>
<keyword evidence="2" id="KW-1185">Reference proteome</keyword>
<organism evidence="1 2">
    <name type="scientific">Agarivorans aestuarii</name>
    <dbReference type="NCBI Taxonomy" id="1563703"/>
    <lineage>
        <taxon>Bacteria</taxon>
        <taxon>Pseudomonadati</taxon>
        <taxon>Pseudomonadota</taxon>
        <taxon>Gammaproteobacteria</taxon>
        <taxon>Alteromonadales</taxon>
        <taxon>Alteromonadaceae</taxon>
        <taxon>Agarivorans</taxon>
    </lineage>
</organism>